<comment type="function">
    <text evidence="5">Converts the free carboxyl group of a malonyl-thioester to its methyl ester by transfer of a methyl group from S-adenosyl-L-methionine (SAM). It allows to synthesize pimeloyl-ACP via the fatty acid synthetic pathway.</text>
</comment>
<evidence type="ECO:0000256" key="3">
    <source>
        <dbReference type="ARBA" id="ARBA00022691"/>
    </source>
</evidence>
<keyword evidence="1 5" id="KW-0489">Methyltransferase</keyword>
<dbReference type="InterPro" id="IPR029063">
    <property type="entry name" value="SAM-dependent_MTases_sf"/>
</dbReference>
<dbReference type="CDD" id="cd02440">
    <property type="entry name" value="AdoMet_MTases"/>
    <property type="match status" value="1"/>
</dbReference>
<dbReference type="GO" id="GO:0009102">
    <property type="term" value="P:biotin biosynthetic process"/>
    <property type="evidence" value="ECO:0007669"/>
    <property type="project" value="UniProtKB-UniRule"/>
</dbReference>
<keyword evidence="4 5" id="KW-0093">Biotin biosynthesis</keyword>
<organism evidence="6 7">
    <name type="scientific">Donghicola eburneus</name>
    <dbReference type="NCBI Taxonomy" id="393278"/>
    <lineage>
        <taxon>Bacteria</taxon>
        <taxon>Pseudomonadati</taxon>
        <taxon>Pseudomonadota</taxon>
        <taxon>Alphaproteobacteria</taxon>
        <taxon>Rhodobacterales</taxon>
        <taxon>Roseobacteraceae</taxon>
        <taxon>Donghicola</taxon>
    </lineage>
</organism>
<comment type="similarity">
    <text evidence="5">Belongs to the methyltransferase superfamily.</text>
</comment>
<keyword evidence="2 5" id="KW-0808">Transferase</keyword>
<evidence type="ECO:0000313" key="6">
    <source>
        <dbReference type="EMBL" id="SCM68715.1"/>
    </source>
</evidence>
<dbReference type="UniPathway" id="UPA00078"/>
<keyword evidence="7" id="KW-1185">Reference proteome</keyword>
<comment type="catalytic activity">
    <reaction evidence="5">
        <text>malonyl-[ACP] + S-adenosyl-L-methionine = malonyl-[ACP] methyl ester + S-adenosyl-L-homocysteine</text>
        <dbReference type="Rhea" id="RHEA:17105"/>
        <dbReference type="Rhea" id="RHEA-COMP:9623"/>
        <dbReference type="Rhea" id="RHEA-COMP:9954"/>
        <dbReference type="ChEBI" id="CHEBI:57856"/>
        <dbReference type="ChEBI" id="CHEBI:59789"/>
        <dbReference type="ChEBI" id="CHEBI:78449"/>
        <dbReference type="ChEBI" id="CHEBI:78845"/>
        <dbReference type="EC" id="2.1.1.197"/>
    </reaction>
</comment>
<dbReference type="EC" id="2.1.1.197" evidence="5"/>
<evidence type="ECO:0000256" key="1">
    <source>
        <dbReference type="ARBA" id="ARBA00022603"/>
    </source>
</evidence>
<evidence type="ECO:0000313" key="7">
    <source>
        <dbReference type="Proteomes" id="UP000184085"/>
    </source>
</evidence>
<gene>
    <name evidence="5" type="primary">bioC</name>
    <name evidence="6" type="ORF">KARMA_2942</name>
</gene>
<dbReference type="InterPro" id="IPR050602">
    <property type="entry name" value="Malonyl-ACP_OMT"/>
</dbReference>
<dbReference type="Pfam" id="PF13489">
    <property type="entry name" value="Methyltransf_23"/>
    <property type="match status" value="1"/>
</dbReference>
<accession>A0A1M4N459</accession>
<evidence type="ECO:0000256" key="4">
    <source>
        <dbReference type="ARBA" id="ARBA00022756"/>
    </source>
</evidence>
<dbReference type="GO" id="GO:0102130">
    <property type="term" value="F:malonyl-CoA methyltransferase activity"/>
    <property type="evidence" value="ECO:0007669"/>
    <property type="project" value="UniProtKB-EC"/>
</dbReference>
<dbReference type="GO" id="GO:0032259">
    <property type="term" value="P:methylation"/>
    <property type="evidence" value="ECO:0007669"/>
    <property type="project" value="UniProtKB-KW"/>
</dbReference>
<dbReference type="HAMAP" id="MF_00835">
    <property type="entry name" value="BioC"/>
    <property type="match status" value="1"/>
</dbReference>
<dbReference type="SUPFAM" id="SSF53335">
    <property type="entry name" value="S-adenosyl-L-methionine-dependent methyltransferases"/>
    <property type="match status" value="1"/>
</dbReference>
<dbReference type="EMBL" id="FMJB01000059">
    <property type="protein sequence ID" value="SCM68715.1"/>
    <property type="molecule type" value="Genomic_DNA"/>
</dbReference>
<sequence>MTPIRDRKVHDSFRRSLPSYSAEASPQRRIARLLVQRLLRVCPTTNFRSLFEFGCGTGHLTEPLHQALQIERTTLNDLVADVAQDIVVPFEAFIGGAVETVAWPADVDLIASASALQWLEDPDALLRRLAEHLAPHGWLALSTFGPQQFVELQKLGSDAGAPGYITPDRIGAALSADLRVVDLGAATFKLWFDSPTEVLRHLRRTGVNGRASGRWTRRDLEQFSQAYVDRFAVAGRVPLTYHPVWVIATKP</sequence>
<name>A0A1M4N459_9RHOB</name>
<proteinExistence type="inferred from homology"/>
<evidence type="ECO:0000256" key="2">
    <source>
        <dbReference type="ARBA" id="ARBA00022679"/>
    </source>
</evidence>
<dbReference type="Proteomes" id="UP000184085">
    <property type="component" value="Unassembled WGS sequence"/>
</dbReference>
<reference evidence="7" key="1">
    <citation type="submission" date="2016-09" db="EMBL/GenBank/DDBJ databases">
        <authorList>
            <person name="Wibberg D."/>
        </authorList>
    </citation>
    <scope>NUCLEOTIDE SEQUENCE [LARGE SCALE GENOMIC DNA]</scope>
</reference>
<dbReference type="InterPro" id="IPR011814">
    <property type="entry name" value="BioC"/>
</dbReference>
<dbReference type="AlphaFoldDB" id="A0A1M4N459"/>
<dbReference type="Gene3D" id="3.40.50.150">
    <property type="entry name" value="Vaccinia Virus protein VP39"/>
    <property type="match status" value="1"/>
</dbReference>
<comment type="pathway">
    <text evidence="5">Cofactor biosynthesis; biotin biosynthesis.</text>
</comment>
<dbReference type="PANTHER" id="PTHR13090">
    <property type="entry name" value="ARGININE-HYDROXYLASE NDUFAF5, MITOCHONDRIAL"/>
    <property type="match status" value="1"/>
</dbReference>
<evidence type="ECO:0000256" key="5">
    <source>
        <dbReference type="HAMAP-Rule" id="MF_00835"/>
    </source>
</evidence>
<protein>
    <recommendedName>
        <fullName evidence="5">Malonyl-[acyl-carrier protein] O-methyltransferase</fullName>
        <shortName evidence="5">Malonyl-ACP O-methyltransferase</shortName>
        <ecNumber evidence="5">2.1.1.197</ecNumber>
    </recommendedName>
    <alternativeName>
        <fullName evidence="5">Biotin synthesis protein BioC</fullName>
    </alternativeName>
</protein>
<dbReference type="GO" id="GO:0010340">
    <property type="term" value="F:carboxyl-O-methyltransferase activity"/>
    <property type="evidence" value="ECO:0007669"/>
    <property type="project" value="UniProtKB-UniRule"/>
</dbReference>
<keyword evidence="3 5" id="KW-0949">S-adenosyl-L-methionine</keyword>
<dbReference type="RefSeq" id="WP_072707543.1">
    <property type="nucleotide sequence ID" value="NZ_FMJB01000059.1"/>
</dbReference>
<dbReference type="PANTHER" id="PTHR13090:SF1">
    <property type="entry name" value="ARGININE-HYDROXYLASE NDUFAF5, MITOCHONDRIAL"/>
    <property type="match status" value="1"/>
</dbReference>